<keyword evidence="2" id="KW-0812">Transmembrane</keyword>
<dbReference type="EMBL" id="HBGU01058532">
    <property type="protein sequence ID" value="CAD9511103.1"/>
    <property type="molecule type" value="Transcribed_RNA"/>
</dbReference>
<proteinExistence type="predicted"/>
<evidence type="ECO:0000313" key="3">
    <source>
        <dbReference type="EMBL" id="CAD9511103.1"/>
    </source>
</evidence>
<sequence length="177" mass="18512">MSAAIAQACRDATQVVIDGASESHVLPAALAESAVFTAWGCVMTAVADDDRPAIESFHNAVRSAVHNARMSAGSAYEVVHAADNAVTSSPRKYSTAQLGLMALFGLFVLVLAGACAGSIRRCRSTKHPSGPDTPTDMDEEDAVEERQGKKTDKGKKAGSKAGKFSKIGKEMDAVELD</sequence>
<gene>
    <name evidence="3" type="ORF">CBRE1094_LOCUS31792</name>
</gene>
<evidence type="ECO:0000256" key="1">
    <source>
        <dbReference type="SAM" id="MobiDB-lite"/>
    </source>
</evidence>
<keyword evidence="2" id="KW-0472">Membrane</keyword>
<feature type="transmembrane region" description="Helical" evidence="2">
    <location>
        <begin position="98"/>
        <end position="119"/>
    </location>
</feature>
<dbReference type="AlphaFoldDB" id="A0A7S2I766"/>
<protein>
    <recommendedName>
        <fullName evidence="4">Transmembrane protein</fullName>
    </recommendedName>
</protein>
<evidence type="ECO:0008006" key="4">
    <source>
        <dbReference type="Google" id="ProtNLM"/>
    </source>
</evidence>
<evidence type="ECO:0000256" key="2">
    <source>
        <dbReference type="SAM" id="Phobius"/>
    </source>
</evidence>
<feature type="compositionally biased region" description="Basic and acidic residues" evidence="1">
    <location>
        <begin position="144"/>
        <end position="155"/>
    </location>
</feature>
<accession>A0A7S2I766</accession>
<feature type="region of interest" description="Disordered" evidence="1">
    <location>
        <begin position="122"/>
        <end position="164"/>
    </location>
</feature>
<organism evidence="3">
    <name type="scientific">Haptolina brevifila</name>
    <dbReference type="NCBI Taxonomy" id="156173"/>
    <lineage>
        <taxon>Eukaryota</taxon>
        <taxon>Haptista</taxon>
        <taxon>Haptophyta</taxon>
        <taxon>Prymnesiophyceae</taxon>
        <taxon>Prymnesiales</taxon>
        <taxon>Prymnesiaceae</taxon>
        <taxon>Haptolina</taxon>
    </lineage>
</organism>
<reference evidence="3" key="1">
    <citation type="submission" date="2021-01" db="EMBL/GenBank/DDBJ databases">
        <authorList>
            <person name="Corre E."/>
            <person name="Pelletier E."/>
            <person name="Niang G."/>
            <person name="Scheremetjew M."/>
            <person name="Finn R."/>
            <person name="Kale V."/>
            <person name="Holt S."/>
            <person name="Cochrane G."/>
            <person name="Meng A."/>
            <person name="Brown T."/>
            <person name="Cohen L."/>
        </authorList>
    </citation>
    <scope>NUCLEOTIDE SEQUENCE</scope>
    <source>
        <strain evidence="3">UTEX LB 985</strain>
    </source>
</reference>
<keyword evidence="2" id="KW-1133">Transmembrane helix</keyword>
<name>A0A7S2I766_9EUKA</name>